<organism evidence="2 3">
    <name type="scientific">Aspergillus keveii</name>
    <dbReference type="NCBI Taxonomy" id="714993"/>
    <lineage>
        <taxon>Eukaryota</taxon>
        <taxon>Fungi</taxon>
        <taxon>Dikarya</taxon>
        <taxon>Ascomycota</taxon>
        <taxon>Pezizomycotina</taxon>
        <taxon>Eurotiomycetes</taxon>
        <taxon>Eurotiomycetidae</taxon>
        <taxon>Eurotiales</taxon>
        <taxon>Aspergillaceae</taxon>
        <taxon>Aspergillus</taxon>
        <taxon>Aspergillus subgen. Nidulantes</taxon>
    </lineage>
</organism>
<accession>A0ABR4GNZ6</accession>
<dbReference type="Proteomes" id="UP001610563">
    <property type="component" value="Unassembled WGS sequence"/>
</dbReference>
<evidence type="ECO:0000313" key="3">
    <source>
        <dbReference type="Proteomes" id="UP001610563"/>
    </source>
</evidence>
<dbReference type="EMBL" id="JBFTWV010000003">
    <property type="protein sequence ID" value="KAL2800657.1"/>
    <property type="molecule type" value="Genomic_DNA"/>
</dbReference>
<proteinExistence type="predicted"/>
<reference evidence="2 3" key="1">
    <citation type="submission" date="2024-07" db="EMBL/GenBank/DDBJ databases">
        <title>Section-level genome sequencing and comparative genomics of Aspergillus sections Usti and Cavernicolus.</title>
        <authorList>
            <consortium name="Lawrence Berkeley National Laboratory"/>
            <person name="Nybo J.L."/>
            <person name="Vesth T.C."/>
            <person name="Theobald S."/>
            <person name="Frisvad J.C."/>
            <person name="Larsen T.O."/>
            <person name="Kjaerboelling I."/>
            <person name="Rothschild-Mancinelli K."/>
            <person name="Lyhne E.K."/>
            <person name="Kogle M.E."/>
            <person name="Barry K."/>
            <person name="Clum A."/>
            <person name="Na H."/>
            <person name="Ledsgaard L."/>
            <person name="Lin J."/>
            <person name="Lipzen A."/>
            <person name="Kuo A."/>
            <person name="Riley R."/>
            <person name="Mondo S."/>
            <person name="Labutti K."/>
            <person name="Haridas S."/>
            <person name="Pangalinan J."/>
            <person name="Salamov A.A."/>
            <person name="Simmons B.A."/>
            <person name="Magnuson J.K."/>
            <person name="Chen J."/>
            <person name="Drula E."/>
            <person name="Henrissat B."/>
            <person name="Wiebenga A."/>
            <person name="Lubbers R.J."/>
            <person name="Gomes A.C."/>
            <person name="Makela M.R."/>
            <person name="Stajich J."/>
            <person name="Grigoriev I.V."/>
            <person name="Mortensen U.H."/>
            <person name="De Vries R.P."/>
            <person name="Baker S.E."/>
            <person name="Andersen M.R."/>
        </authorList>
    </citation>
    <scope>NUCLEOTIDE SEQUENCE [LARGE SCALE GENOMIC DNA]</scope>
    <source>
        <strain evidence="2 3">CBS 209.92</strain>
    </source>
</reference>
<comment type="caution">
    <text evidence="2">The sequence shown here is derived from an EMBL/GenBank/DDBJ whole genome shotgun (WGS) entry which is preliminary data.</text>
</comment>
<feature type="compositionally biased region" description="Acidic residues" evidence="1">
    <location>
        <begin position="21"/>
        <end position="32"/>
    </location>
</feature>
<name>A0ABR4GNZ6_9EURO</name>
<feature type="compositionally biased region" description="Basic and acidic residues" evidence="1">
    <location>
        <begin position="33"/>
        <end position="46"/>
    </location>
</feature>
<gene>
    <name evidence="2" type="ORF">BJX66DRAFT_332215</name>
</gene>
<sequence>MPKGPISSPPRHPKKVHGVVDDDAPLDDYEDAVADRESEDIHRLADEPNVAAARRANKQEVPNSTETGRHKGTTGSKHRSHSRRSVDIISAQVEERVQPSE</sequence>
<evidence type="ECO:0000256" key="1">
    <source>
        <dbReference type="SAM" id="MobiDB-lite"/>
    </source>
</evidence>
<protein>
    <submittedName>
        <fullName evidence="2">Uncharacterized protein</fullName>
    </submittedName>
</protein>
<feature type="compositionally biased region" description="Basic residues" evidence="1">
    <location>
        <begin position="70"/>
        <end position="83"/>
    </location>
</feature>
<keyword evidence="3" id="KW-1185">Reference proteome</keyword>
<feature type="region of interest" description="Disordered" evidence="1">
    <location>
        <begin position="1"/>
        <end position="101"/>
    </location>
</feature>
<evidence type="ECO:0000313" key="2">
    <source>
        <dbReference type="EMBL" id="KAL2800657.1"/>
    </source>
</evidence>